<dbReference type="NCBIfam" id="TIGR01484">
    <property type="entry name" value="HAD-SF-IIB"/>
    <property type="match status" value="1"/>
</dbReference>
<sequence>MKNASEFNSSLQFLFTDIDDTLTDEGHLKAGAYEALWNLHDHGIHVVPITGRPAGWCEMIARMWPVSGIVGENGGFYFRYHNRKMHRHFFFDEATQKQNRAKLKNLESEILSRVPGCDLASDQFCRLMDLAIDFCEDVPALASSEVKKIVQIFESHGAQAKVSSIHVNGWFGNYDKLTMTLRFLDREFGIDAEKAKQICGFSGDSPNDEPMFRYFPHSFAVANIQNFLDQIKNPPTYVSKNRGGEGFTEIAQAILASKK</sequence>
<dbReference type="InterPro" id="IPR006379">
    <property type="entry name" value="HAD-SF_hydro_IIB"/>
</dbReference>
<dbReference type="Proteomes" id="UP000075320">
    <property type="component" value="Unassembled WGS sequence"/>
</dbReference>
<comment type="caution">
    <text evidence="1">The sequence shown here is derived from an EMBL/GenBank/DDBJ whole genome shotgun (WGS) entry which is preliminary data.</text>
</comment>
<dbReference type="PANTHER" id="PTHR10000">
    <property type="entry name" value="PHOSPHOSERINE PHOSPHATASE"/>
    <property type="match status" value="1"/>
</dbReference>
<dbReference type="GO" id="GO:0000287">
    <property type="term" value="F:magnesium ion binding"/>
    <property type="evidence" value="ECO:0007669"/>
    <property type="project" value="TreeGrafter"/>
</dbReference>
<evidence type="ECO:0000313" key="2">
    <source>
        <dbReference type="Proteomes" id="UP000075320"/>
    </source>
</evidence>
<accession>A0A150WET0</accession>
<reference evidence="1 2" key="1">
    <citation type="submission" date="2016-03" db="EMBL/GenBank/DDBJ databases">
        <authorList>
            <person name="Ploux O."/>
        </authorList>
    </citation>
    <scope>NUCLEOTIDE SEQUENCE [LARGE SCALE GENOMIC DNA]</scope>
    <source>
        <strain evidence="1 2">R0</strain>
    </source>
</reference>
<keyword evidence="1" id="KW-0378">Hydrolase</keyword>
<gene>
    <name evidence="1" type="ORF">AZI86_17255</name>
</gene>
<proteinExistence type="predicted"/>
<dbReference type="GO" id="GO:0005829">
    <property type="term" value="C:cytosol"/>
    <property type="evidence" value="ECO:0007669"/>
    <property type="project" value="TreeGrafter"/>
</dbReference>
<dbReference type="PANTHER" id="PTHR10000:SF8">
    <property type="entry name" value="HAD SUPERFAMILY HYDROLASE-LIKE, TYPE 3"/>
    <property type="match status" value="1"/>
</dbReference>
<dbReference type="InterPro" id="IPR023214">
    <property type="entry name" value="HAD_sf"/>
</dbReference>
<dbReference type="InterPro" id="IPR036412">
    <property type="entry name" value="HAD-like_sf"/>
</dbReference>
<dbReference type="OrthoDB" id="5290524at2"/>
<name>A0A150WET0_BDEBC</name>
<keyword evidence="2" id="KW-1185">Reference proteome</keyword>
<dbReference type="AlphaFoldDB" id="A0A150WET0"/>
<dbReference type="SUPFAM" id="SSF56784">
    <property type="entry name" value="HAD-like"/>
    <property type="match status" value="1"/>
</dbReference>
<evidence type="ECO:0000313" key="1">
    <source>
        <dbReference type="EMBL" id="KYG61460.1"/>
    </source>
</evidence>
<dbReference type="Gene3D" id="3.40.50.1000">
    <property type="entry name" value="HAD superfamily/HAD-like"/>
    <property type="match status" value="2"/>
</dbReference>
<protein>
    <submittedName>
        <fullName evidence="1">HAD family hydrolase</fullName>
    </submittedName>
</protein>
<organism evidence="1 2">
    <name type="scientific">Bdellovibrio bacteriovorus</name>
    <dbReference type="NCBI Taxonomy" id="959"/>
    <lineage>
        <taxon>Bacteria</taxon>
        <taxon>Pseudomonadati</taxon>
        <taxon>Bdellovibrionota</taxon>
        <taxon>Bdellovibrionia</taxon>
        <taxon>Bdellovibrionales</taxon>
        <taxon>Pseudobdellovibrionaceae</taxon>
        <taxon>Bdellovibrio</taxon>
    </lineage>
</organism>
<dbReference type="EMBL" id="LUKE01000006">
    <property type="protein sequence ID" value="KYG61460.1"/>
    <property type="molecule type" value="Genomic_DNA"/>
</dbReference>
<dbReference type="RefSeq" id="WP_061836542.1">
    <property type="nucleotide sequence ID" value="NZ_LUKE01000006.1"/>
</dbReference>
<dbReference type="Pfam" id="PF08282">
    <property type="entry name" value="Hydrolase_3"/>
    <property type="match status" value="1"/>
</dbReference>
<dbReference type="GO" id="GO:0016791">
    <property type="term" value="F:phosphatase activity"/>
    <property type="evidence" value="ECO:0007669"/>
    <property type="project" value="TreeGrafter"/>
</dbReference>